<feature type="region of interest" description="Disordered" evidence="1">
    <location>
        <begin position="180"/>
        <end position="228"/>
    </location>
</feature>
<dbReference type="Proteomes" id="UP001333110">
    <property type="component" value="Unassembled WGS sequence"/>
</dbReference>
<accession>A0AAN7RV04</accession>
<sequence length="228" mass="23608">MAEVGSHSVSDGEWNDSVGVCLPPAVVKKGSEPLVVLTKDLPEQIVQKTGLEKDPAPASGAKLKAGKVRSQFVVHGACGFVGKVFLGRGRTGLSDIITEMPAGREREVQNLAACKMQAASWKAWLAEGIAAPVRSRASAGTLGQPIGRHCSGTPQPERGGRLWTVAVPGRLSQAAEGRLEAAQSTAGRSVPGRVPDGGSHGAADGAASSVMAEATDLGEKMVRQRETR</sequence>
<evidence type="ECO:0000256" key="1">
    <source>
        <dbReference type="SAM" id="MobiDB-lite"/>
    </source>
</evidence>
<gene>
    <name evidence="2" type="ORF">QYF61_021311</name>
</gene>
<dbReference type="AlphaFoldDB" id="A0AAN7RV04"/>
<proteinExistence type="predicted"/>
<feature type="compositionally biased region" description="Basic and acidic residues" evidence="1">
    <location>
        <begin position="217"/>
        <end position="228"/>
    </location>
</feature>
<comment type="caution">
    <text evidence="2">The sequence shown here is derived from an EMBL/GenBank/DDBJ whole genome shotgun (WGS) entry which is preliminary data.</text>
</comment>
<evidence type="ECO:0000313" key="3">
    <source>
        <dbReference type="Proteomes" id="UP001333110"/>
    </source>
</evidence>
<evidence type="ECO:0000313" key="2">
    <source>
        <dbReference type="EMBL" id="KAK4809851.1"/>
    </source>
</evidence>
<reference evidence="2 3" key="1">
    <citation type="journal article" date="2023" name="J. Hered.">
        <title>Chromosome-level genome of the wood stork (Mycteria americana) provides insight into avian chromosome evolution.</title>
        <authorList>
            <person name="Flamio R. Jr."/>
            <person name="Ramstad K.M."/>
        </authorList>
    </citation>
    <scope>NUCLEOTIDE SEQUENCE [LARGE SCALE GENOMIC DNA]</scope>
    <source>
        <strain evidence="2">JAX WOST 10</strain>
    </source>
</reference>
<organism evidence="2 3">
    <name type="scientific">Mycteria americana</name>
    <name type="common">Wood stork</name>
    <dbReference type="NCBI Taxonomy" id="33587"/>
    <lineage>
        <taxon>Eukaryota</taxon>
        <taxon>Metazoa</taxon>
        <taxon>Chordata</taxon>
        <taxon>Craniata</taxon>
        <taxon>Vertebrata</taxon>
        <taxon>Euteleostomi</taxon>
        <taxon>Archelosauria</taxon>
        <taxon>Archosauria</taxon>
        <taxon>Dinosauria</taxon>
        <taxon>Saurischia</taxon>
        <taxon>Theropoda</taxon>
        <taxon>Coelurosauria</taxon>
        <taxon>Aves</taxon>
        <taxon>Neognathae</taxon>
        <taxon>Neoaves</taxon>
        <taxon>Aequornithes</taxon>
        <taxon>Ciconiiformes</taxon>
        <taxon>Ciconiidae</taxon>
        <taxon>Mycteria</taxon>
    </lineage>
</organism>
<name>A0AAN7RV04_MYCAM</name>
<protein>
    <submittedName>
        <fullName evidence="2">Uncharacterized protein</fullName>
    </submittedName>
</protein>
<feature type="region of interest" description="Disordered" evidence="1">
    <location>
        <begin position="140"/>
        <end position="160"/>
    </location>
</feature>
<keyword evidence="3" id="KW-1185">Reference proteome</keyword>
<dbReference type="EMBL" id="JAUNZN010000020">
    <property type="protein sequence ID" value="KAK4809851.1"/>
    <property type="molecule type" value="Genomic_DNA"/>
</dbReference>